<gene>
    <name evidence="3" type="ORF">C0068_16055</name>
</gene>
<accession>A0A2S4HCH9</accession>
<dbReference type="PANTHER" id="PTHR19353">
    <property type="entry name" value="FATTY ACID DESATURASE 2"/>
    <property type="match status" value="1"/>
</dbReference>
<keyword evidence="1" id="KW-1133">Transmembrane helix</keyword>
<feature type="transmembrane region" description="Helical" evidence="1">
    <location>
        <begin position="168"/>
        <end position="187"/>
    </location>
</feature>
<dbReference type="PANTHER" id="PTHR19353:SF19">
    <property type="entry name" value="DELTA(5) FATTY ACID DESATURASE C-RELATED"/>
    <property type="match status" value="1"/>
</dbReference>
<dbReference type="InterPro" id="IPR005804">
    <property type="entry name" value="FA_desaturase_dom"/>
</dbReference>
<dbReference type="GO" id="GO:0016020">
    <property type="term" value="C:membrane"/>
    <property type="evidence" value="ECO:0007669"/>
    <property type="project" value="TreeGrafter"/>
</dbReference>
<organism evidence="3 4">
    <name type="scientific">Zhongshania marina</name>
    <dbReference type="NCBI Taxonomy" id="2304603"/>
    <lineage>
        <taxon>Bacteria</taxon>
        <taxon>Pseudomonadati</taxon>
        <taxon>Pseudomonadota</taxon>
        <taxon>Gammaproteobacteria</taxon>
        <taxon>Cellvibrionales</taxon>
        <taxon>Spongiibacteraceae</taxon>
        <taxon>Zhongshania</taxon>
    </lineage>
</organism>
<protein>
    <recommendedName>
        <fullName evidence="2">Fatty acid desaturase domain-containing protein</fullName>
    </recommendedName>
</protein>
<feature type="transmembrane region" description="Helical" evidence="1">
    <location>
        <begin position="28"/>
        <end position="49"/>
    </location>
</feature>
<name>A0A2S4HCH9_9GAMM</name>
<evidence type="ECO:0000313" key="3">
    <source>
        <dbReference type="EMBL" id="POP51667.1"/>
    </source>
</evidence>
<keyword evidence="1" id="KW-0472">Membrane</keyword>
<dbReference type="AlphaFoldDB" id="A0A2S4HCH9"/>
<dbReference type="InterPro" id="IPR012171">
    <property type="entry name" value="Fatty_acid_desaturase"/>
</dbReference>
<dbReference type="OrthoDB" id="9796486at2"/>
<feature type="domain" description="Fatty acid desaturase" evidence="2">
    <location>
        <begin position="54"/>
        <end position="284"/>
    </location>
</feature>
<evidence type="ECO:0000259" key="2">
    <source>
        <dbReference type="Pfam" id="PF00487"/>
    </source>
</evidence>
<evidence type="ECO:0000313" key="4">
    <source>
        <dbReference type="Proteomes" id="UP000237222"/>
    </source>
</evidence>
<feature type="transmembrane region" description="Helical" evidence="1">
    <location>
        <begin position="55"/>
        <end position="75"/>
    </location>
</feature>
<dbReference type="GO" id="GO:0016717">
    <property type="term" value="F:oxidoreductase activity, acting on paired donors, with oxidation of a pair of donors resulting in the reduction of molecular oxygen to two molecules of water"/>
    <property type="evidence" value="ECO:0007669"/>
    <property type="project" value="TreeGrafter"/>
</dbReference>
<dbReference type="GO" id="GO:0008610">
    <property type="term" value="P:lipid biosynthetic process"/>
    <property type="evidence" value="ECO:0007669"/>
    <property type="project" value="UniProtKB-ARBA"/>
</dbReference>
<dbReference type="EMBL" id="PQGG01000036">
    <property type="protein sequence ID" value="POP51667.1"/>
    <property type="molecule type" value="Genomic_DNA"/>
</dbReference>
<reference evidence="3" key="1">
    <citation type="submission" date="2018-01" db="EMBL/GenBank/DDBJ databases">
        <authorList>
            <person name="Yu X.-D."/>
        </authorList>
    </citation>
    <scope>NUCLEOTIDE SEQUENCE</scope>
    <source>
        <strain evidence="3">ZX-21</strain>
    </source>
</reference>
<sequence length="298" mass="34419">MSRAAVPLDELSVEQRAEFKRLTSTPKYSWPTIAMTVALTLSYALTYSLCGSGQWPLWVGTILNSVVGYLAFSVIHDSIHRAVSSNTKVNDGVGQLGLNLVLPYVDVRMFRWAHILHHRFASGDRDPDKAFNGAWYTLPFRWMAIDAVYFVYALRHGDKVSGPFLKACLRRLALVIVVIAVLSYYGYALEVFMLWFLPSRLILLFLGFSFFWLPHVPHDVSQEENYTRATTIREGFEWLMNPVLQYQNYHLIHHLYPMTPFYNNEKVFRLLEVQLRRKDLAVQHGFAIRPTIYPGQPE</sequence>
<dbReference type="RefSeq" id="WP_103685496.1">
    <property type="nucleotide sequence ID" value="NZ_PQGG01000036.1"/>
</dbReference>
<evidence type="ECO:0000256" key="1">
    <source>
        <dbReference type="SAM" id="Phobius"/>
    </source>
</evidence>
<proteinExistence type="predicted"/>
<keyword evidence="1" id="KW-0812">Transmembrane</keyword>
<dbReference type="Proteomes" id="UP000237222">
    <property type="component" value="Unassembled WGS sequence"/>
</dbReference>
<comment type="caution">
    <text evidence="3">The sequence shown here is derived from an EMBL/GenBank/DDBJ whole genome shotgun (WGS) entry which is preliminary data.</text>
</comment>
<dbReference type="Pfam" id="PF00487">
    <property type="entry name" value="FA_desaturase"/>
    <property type="match status" value="1"/>
</dbReference>